<dbReference type="InParanoid" id="E1ZCU0"/>
<keyword evidence="1" id="KW-0175">Coiled coil</keyword>
<evidence type="ECO:0000313" key="3">
    <source>
        <dbReference type="EMBL" id="EFN56103.1"/>
    </source>
</evidence>
<dbReference type="InterPro" id="IPR037386">
    <property type="entry name" value="CCDC40"/>
</dbReference>
<dbReference type="OrthoDB" id="188741at2759"/>
<dbReference type="RefSeq" id="XP_005848205.1">
    <property type="nucleotide sequence ID" value="XM_005848143.1"/>
</dbReference>
<sequence>MQQAPPDPGVSPPAEPAMAPAAADPPRPATAPGEPPPAEAPPVQEEPDVAALPPDHPLLRRAQEALHRQLSEQKLRLQEELRERRKALKDAKQRREDVGVELYGFQQHLAKLQLSLEAAGDQHGTAAAARAEADALRDALRAQVAEEEATAAARKAQVGALQRELDRLAASLRAIQAHNDAVASEVAAAKRATYATEGAVQALEAQKREQDFLIDSMQHQLRRLGRQAALAGEALGVQRGETAAARQFTAQALADMEEVAFEKKQLLGQWRASLVAMKKRDASLETLQDSLRQQQEQQASAANEAEGYRRQLAQQRQRNEQAGEVVARLAAQAERLAAQVERVRRRHAELQESHVSLQQQLAERQHALEAAAAEAAKLAAQKAALERQQAKLGQEAAAAEQAALERLGEQTFAEKGAAAVLRDIQAARAAVQEKEAAAEQLRGVLERLERETAGTQASSERVAAVLAGLEGVLADKAAGVAALEAEMAAGHADVEGKTRQLEALNRRYQRQVDNAKDVETGPLEATIANLQREIAAKEEAGRDLQRRWIAVQGQLVAAQADNAELAEAVAGMRAQQAVMQQKRARLDAQLEAQQREARDLSKALAALRSETGRLNGLLAAAAGQRSALHEDNVVLEGKLGGELKALEGRWVALNASVEELRGERAEALAAVVEAEREVMVWERRVQLEKEMREAVDPAYGNEQLAAARKEVARLSHAAAALARSRQALVGELAVEKREAIGTKARVSQSQKIRDMTAAQARRQADDLARAAARAEREARAAQGRLEELGLGFEAVQAAAEAAGQQCRALQEQQAGVQVELEVLGRERHKALVATSLKQREAKRYEEALAGRYKPALPAAASQGEEAAAAALAAEMERAQRKQELLRAAVEGLAAAEAAAGPQLERALAHVAALSD</sequence>
<feature type="coiled-coil region" evidence="1">
    <location>
        <begin position="277"/>
        <end position="458"/>
    </location>
</feature>
<dbReference type="Proteomes" id="UP000008141">
    <property type="component" value="Unassembled WGS sequence"/>
</dbReference>
<feature type="coiled-coil region" evidence="1">
    <location>
        <begin position="576"/>
        <end position="610"/>
    </location>
</feature>
<feature type="coiled-coil region" evidence="1">
    <location>
        <begin position="494"/>
        <end position="547"/>
    </location>
</feature>
<evidence type="ECO:0000256" key="2">
    <source>
        <dbReference type="SAM" id="MobiDB-lite"/>
    </source>
</evidence>
<dbReference type="GO" id="GO:0005737">
    <property type="term" value="C:cytoplasm"/>
    <property type="evidence" value="ECO:0007669"/>
    <property type="project" value="TreeGrafter"/>
</dbReference>
<name>E1ZCU0_CHLVA</name>
<evidence type="ECO:0000256" key="1">
    <source>
        <dbReference type="SAM" id="Coils"/>
    </source>
</evidence>
<feature type="coiled-coil region" evidence="1">
    <location>
        <begin position="657"/>
        <end position="684"/>
    </location>
</feature>
<dbReference type="PANTHER" id="PTHR16275:SF8">
    <property type="entry name" value="COILED-COIL DOMAIN-CONTAINING PROTEIN 40"/>
    <property type="match status" value="1"/>
</dbReference>
<dbReference type="KEGG" id="cvr:CHLNCDRAFT_144696"/>
<dbReference type="STRING" id="554065.E1ZCU0"/>
<feature type="coiled-coil region" evidence="1">
    <location>
        <begin position="60"/>
        <end position="98"/>
    </location>
</feature>
<gene>
    <name evidence="3" type="ORF">CHLNCDRAFT_144696</name>
</gene>
<feature type="region of interest" description="Disordered" evidence="2">
    <location>
        <begin position="1"/>
        <end position="58"/>
    </location>
</feature>
<feature type="coiled-coil region" evidence="1">
    <location>
        <begin position="861"/>
        <end position="895"/>
    </location>
</feature>
<keyword evidence="4" id="KW-1185">Reference proteome</keyword>
<proteinExistence type="predicted"/>
<evidence type="ECO:0000313" key="4">
    <source>
        <dbReference type="Proteomes" id="UP000008141"/>
    </source>
</evidence>
<dbReference type="AlphaFoldDB" id="E1ZCU0"/>
<dbReference type="eggNOG" id="ENOG502QQ91">
    <property type="taxonomic scope" value="Eukaryota"/>
</dbReference>
<dbReference type="OMA" id="RMQRIQK"/>
<accession>E1ZCU0</accession>
<dbReference type="EMBL" id="GL433842">
    <property type="protein sequence ID" value="EFN56103.1"/>
    <property type="molecule type" value="Genomic_DNA"/>
</dbReference>
<feature type="compositionally biased region" description="Pro residues" evidence="2">
    <location>
        <begin position="23"/>
        <end position="40"/>
    </location>
</feature>
<feature type="compositionally biased region" description="Pro residues" evidence="2">
    <location>
        <begin position="1"/>
        <end position="15"/>
    </location>
</feature>
<dbReference type="Gene3D" id="1.10.287.1490">
    <property type="match status" value="1"/>
</dbReference>
<reference evidence="3 4" key="1">
    <citation type="journal article" date="2010" name="Plant Cell">
        <title>The Chlorella variabilis NC64A genome reveals adaptation to photosymbiosis, coevolution with viruses, and cryptic sex.</title>
        <authorList>
            <person name="Blanc G."/>
            <person name="Duncan G."/>
            <person name="Agarkova I."/>
            <person name="Borodovsky M."/>
            <person name="Gurnon J."/>
            <person name="Kuo A."/>
            <person name="Lindquist E."/>
            <person name="Lucas S."/>
            <person name="Pangilinan J."/>
            <person name="Polle J."/>
            <person name="Salamov A."/>
            <person name="Terry A."/>
            <person name="Yamada T."/>
            <person name="Dunigan D.D."/>
            <person name="Grigoriev I.V."/>
            <person name="Claverie J.M."/>
            <person name="Van Etten J.L."/>
        </authorList>
    </citation>
    <scope>NUCLEOTIDE SEQUENCE [LARGE SCALE GENOMIC DNA]</scope>
    <source>
        <strain evidence="3 4">NC64A</strain>
    </source>
</reference>
<dbReference type="GO" id="GO:0035082">
    <property type="term" value="P:axoneme assembly"/>
    <property type="evidence" value="ECO:0007669"/>
    <property type="project" value="InterPro"/>
</dbReference>
<dbReference type="GeneID" id="17355575"/>
<protein>
    <submittedName>
        <fullName evidence="3">Uncharacterized protein</fullName>
    </submittedName>
</protein>
<feature type="coiled-coil region" evidence="1">
    <location>
        <begin position="757"/>
        <end position="812"/>
    </location>
</feature>
<organism evidence="4">
    <name type="scientific">Chlorella variabilis</name>
    <name type="common">Green alga</name>
    <dbReference type="NCBI Taxonomy" id="554065"/>
    <lineage>
        <taxon>Eukaryota</taxon>
        <taxon>Viridiplantae</taxon>
        <taxon>Chlorophyta</taxon>
        <taxon>core chlorophytes</taxon>
        <taxon>Trebouxiophyceae</taxon>
        <taxon>Chlorellales</taxon>
        <taxon>Chlorellaceae</taxon>
        <taxon>Chlorella clade</taxon>
        <taxon>Chlorella</taxon>
    </lineage>
</organism>
<dbReference type="PANTHER" id="PTHR16275">
    <property type="entry name" value="COILED-COIL DOMAIN-CONTAINING PROTEIN 40"/>
    <property type="match status" value="1"/>
</dbReference>